<dbReference type="Proteomes" id="UP000515163">
    <property type="component" value="Unplaced"/>
</dbReference>
<dbReference type="AlphaFoldDB" id="A0A6P8HYT7"/>
<protein>
    <submittedName>
        <fullName evidence="2">Uncharacterized protein LOC116294371 isoform X1</fullName>
    </submittedName>
</protein>
<dbReference type="GeneID" id="116294371"/>
<dbReference type="RefSeq" id="XP_031557825.1">
    <property type="nucleotide sequence ID" value="XM_031701965.1"/>
</dbReference>
<dbReference type="KEGG" id="aten:116294371"/>
<dbReference type="OrthoDB" id="5978829at2759"/>
<name>A0A6P8HYT7_ACTTE</name>
<keyword evidence="1" id="KW-1185">Reference proteome</keyword>
<evidence type="ECO:0000313" key="2">
    <source>
        <dbReference type="RefSeq" id="XP_031557825.1"/>
    </source>
</evidence>
<sequence length="119" mass="12668">MAVISARCLRSLVKASSNISRTAVSTNGLVKSRTLSSLVLKATPVFKDSGLLQKIARDSMAKNLAKRHSRLSTAISLIARPMPGVIINSDSDGDGVDGLILDDEDTFSCLDDEAIHDVL</sequence>
<evidence type="ECO:0000313" key="1">
    <source>
        <dbReference type="Proteomes" id="UP000515163"/>
    </source>
</evidence>
<accession>A0A6P8HYT7</accession>
<dbReference type="InParanoid" id="A0A6P8HYT7"/>
<reference evidence="2" key="1">
    <citation type="submission" date="2025-08" db="UniProtKB">
        <authorList>
            <consortium name="RefSeq"/>
        </authorList>
    </citation>
    <scope>IDENTIFICATION</scope>
    <source>
        <tissue evidence="2">Tentacle</tissue>
    </source>
</reference>
<organism evidence="1 2">
    <name type="scientific">Actinia tenebrosa</name>
    <name type="common">Australian red waratah sea anemone</name>
    <dbReference type="NCBI Taxonomy" id="6105"/>
    <lineage>
        <taxon>Eukaryota</taxon>
        <taxon>Metazoa</taxon>
        <taxon>Cnidaria</taxon>
        <taxon>Anthozoa</taxon>
        <taxon>Hexacorallia</taxon>
        <taxon>Actiniaria</taxon>
        <taxon>Actiniidae</taxon>
        <taxon>Actinia</taxon>
    </lineage>
</organism>
<gene>
    <name evidence="2" type="primary">LOC116294371</name>
</gene>
<proteinExistence type="predicted"/>